<protein>
    <recommendedName>
        <fullName evidence="4">DUF4233 domain-containing protein</fullName>
    </recommendedName>
</protein>
<keyword evidence="1" id="KW-0472">Membrane</keyword>
<dbReference type="InterPro" id="IPR025327">
    <property type="entry name" value="DUF4233"/>
</dbReference>
<dbReference type="Pfam" id="PF14017">
    <property type="entry name" value="DUF4233"/>
    <property type="match status" value="1"/>
</dbReference>
<dbReference type="Proteomes" id="UP000815698">
    <property type="component" value="Chromosome"/>
</dbReference>
<evidence type="ECO:0000313" key="3">
    <source>
        <dbReference type="Proteomes" id="UP000815698"/>
    </source>
</evidence>
<keyword evidence="1" id="KW-0812">Transmembrane</keyword>
<reference evidence="2 3" key="1">
    <citation type="journal article" date="2016" name="Int. J. Syst. Evol. Microbiol.">
        <title>Dermabacter jinjuensis sp. nov., a novel species of the genus Dermabacter isolated from a clinical specimen.</title>
        <authorList>
            <person name="Park Y.K."/>
            <person name="Lee K.M."/>
            <person name="Lee W.K."/>
            <person name="Cho M.J."/>
            <person name="Lee H.S."/>
            <person name="Cho Y.G."/>
            <person name="Lee Y.C."/>
            <person name="Lee W.K."/>
            <person name="Seong W.K."/>
            <person name="Hwang K.J."/>
        </authorList>
    </citation>
    <scope>NUCLEOTIDE SEQUENCE [LARGE SCALE GENOMIC DNA]</scope>
    <source>
        <strain evidence="2 3">32T</strain>
    </source>
</reference>
<keyword evidence="3" id="KW-1185">Reference proteome</keyword>
<gene>
    <name evidence="2" type="ORF">COP05_02650</name>
</gene>
<sequence length="132" mass="14347">MDITPSTRKSGAQRMLCATTLACEGFVALFAGLVAHGLAPGTRLASWILSLSLLAAMIVAARLLSSSQAWPYWLGLALQVPFILLGLFIPAMYVVGLLFALLYWLGVVKGRQLDREKDAIDRRVLGEDTEAR</sequence>
<evidence type="ECO:0000313" key="2">
    <source>
        <dbReference type="EMBL" id="ATH97550.1"/>
    </source>
</evidence>
<keyword evidence="1" id="KW-1133">Transmembrane helix</keyword>
<feature type="transmembrane region" description="Helical" evidence="1">
    <location>
        <begin position="16"/>
        <end position="38"/>
    </location>
</feature>
<feature type="transmembrane region" description="Helical" evidence="1">
    <location>
        <begin position="76"/>
        <end position="105"/>
    </location>
</feature>
<accession>A0ABM6PPX9</accession>
<proteinExistence type="predicted"/>
<evidence type="ECO:0000256" key="1">
    <source>
        <dbReference type="SAM" id="Phobius"/>
    </source>
</evidence>
<organism evidence="2 3">
    <name type="scientific">Dermabacter jinjuensis</name>
    <dbReference type="NCBI Taxonomy" id="1667168"/>
    <lineage>
        <taxon>Bacteria</taxon>
        <taxon>Bacillati</taxon>
        <taxon>Actinomycetota</taxon>
        <taxon>Actinomycetes</taxon>
        <taxon>Micrococcales</taxon>
        <taxon>Dermabacteraceae</taxon>
        <taxon>Dermabacter</taxon>
    </lineage>
</organism>
<name>A0ABM6PPX9_9MICO</name>
<evidence type="ECO:0008006" key="4">
    <source>
        <dbReference type="Google" id="ProtNLM"/>
    </source>
</evidence>
<dbReference type="RefSeq" id="WP_096883530.1">
    <property type="nucleotide sequence ID" value="NZ_CP023482.1"/>
</dbReference>
<dbReference type="EMBL" id="CP023482">
    <property type="protein sequence ID" value="ATH97550.1"/>
    <property type="molecule type" value="Genomic_DNA"/>
</dbReference>
<feature type="transmembrane region" description="Helical" evidence="1">
    <location>
        <begin position="44"/>
        <end position="64"/>
    </location>
</feature>